<dbReference type="PANTHER" id="PTHR10492:SF101">
    <property type="entry name" value="ATP-DEPENDENT DNA HELICASE"/>
    <property type="match status" value="1"/>
</dbReference>
<dbReference type="Pfam" id="PF02721">
    <property type="entry name" value="DUF223"/>
    <property type="match status" value="1"/>
</dbReference>
<accession>A0A9R1X619</accession>
<dbReference type="InterPro" id="IPR012340">
    <property type="entry name" value="NA-bd_OB-fold"/>
</dbReference>
<organism evidence="2 3">
    <name type="scientific">Lactuca sativa</name>
    <name type="common">Garden lettuce</name>
    <dbReference type="NCBI Taxonomy" id="4236"/>
    <lineage>
        <taxon>Eukaryota</taxon>
        <taxon>Viridiplantae</taxon>
        <taxon>Streptophyta</taxon>
        <taxon>Embryophyta</taxon>
        <taxon>Tracheophyta</taxon>
        <taxon>Spermatophyta</taxon>
        <taxon>Magnoliopsida</taxon>
        <taxon>eudicotyledons</taxon>
        <taxon>Gunneridae</taxon>
        <taxon>Pentapetalae</taxon>
        <taxon>asterids</taxon>
        <taxon>campanulids</taxon>
        <taxon>Asterales</taxon>
        <taxon>Asteraceae</taxon>
        <taxon>Cichorioideae</taxon>
        <taxon>Cichorieae</taxon>
        <taxon>Lactucinae</taxon>
        <taxon>Lactuca</taxon>
    </lineage>
</organism>
<evidence type="ECO:0000259" key="1">
    <source>
        <dbReference type="Pfam" id="PF02721"/>
    </source>
</evidence>
<sequence length="538" mass="62628">MGPPNLTLIADVDVTRDDLNFKLHVINLWHQMSFYNKDEIFSIELILMDEDGKKIQATISKRNIYRFKNVLKDGMSFYIKGPNFAALKSGSFKLTPHDQKLTLVQQTVVTECNDFSGSEFGFSFVDMIEFQKRGLPHSHICLFMHADCKVPTVEYIDPIISAEIPNINDDLELYSLVKEFMIHGPCGAENLNCPCMVDRKCSKNFPKLFFNHTSVDSNGFLLYRRRDDGHFVEKSGVQLDNRNVVPYNKYLLKRYQAHINVEWCNQGSSIKYLFKYINKGPDRATVSMERTNNDSDKNDVVDEIKEYYDCRYISACEASWRIFQFDVHYRHPAVIRLPFHLPDQQQVVYEADDDIEDVLDRTSNASSMFTSWMKCNEINKEARKLTYVEFPTKFVWKRKGLFWKPRKVGYAIGRIHSVSPKLGEAYFLRILLNKVKGPKSFDEIRTVNGKLCSSFKDVCYNLDLLDDDKEFIDAIKEASLSGSGFYLRFLFATMLFSNSLCNPEIVWQNTWEYLSDGILYYQQQRLKSPGNSNFSHYY</sequence>
<proteinExistence type="predicted"/>
<dbReference type="CDD" id="cd04480">
    <property type="entry name" value="RPA1_DBD_A_like"/>
    <property type="match status" value="1"/>
</dbReference>
<feature type="domain" description="Replication protein A 70 kDa DNA-binding subunit B/D first OB fold" evidence="1">
    <location>
        <begin position="22"/>
        <end position="112"/>
    </location>
</feature>
<dbReference type="PANTHER" id="PTHR10492">
    <property type="match status" value="1"/>
</dbReference>
<comment type="caution">
    <text evidence="2">The sequence shown here is derived from an EMBL/GenBank/DDBJ whole genome shotgun (WGS) entry which is preliminary data.</text>
</comment>
<evidence type="ECO:0000313" key="3">
    <source>
        <dbReference type="Proteomes" id="UP000235145"/>
    </source>
</evidence>
<reference evidence="2 3" key="1">
    <citation type="journal article" date="2017" name="Nat. Commun.">
        <title>Genome assembly with in vitro proximity ligation data and whole-genome triplication in lettuce.</title>
        <authorList>
            <person name="Reyes-Chin-Wo S."/>
            <person name="Wang Z."/>
            <person name="Yang X."/>
            <person name="Kozik A."/>
            <person name="Arikit S."/>
            <person name="Song C."/>
            <person name="Xia L."/>
            <person name="Froenicke L."/>
            <person name="Lavelle D.O."/>
            <person name="Truco M.J."/>
            <person name="Xia R."/>
            <person name="Zhu S."/>
            <person name="Xu C."/>
            <person name="Xu H."/>
            <person name="Xu X."/>
            <person name="Cox K."/>
            <person name="Korf I."/>
            <person name="Meyers B.C."/>
            <person name="Michelmore R.W."/>
        </authorList>
    </citation>
    <scope>NUCLEOTIDE SEQUENCE [LARGE SCALE GENOMIC DNA]</scope>
    <source>
        <strain evidence="3">cv. Salinas</strain>
        <tissue evidence="2">Seedlings</tissue>
    </source>
</reference>
<protein>
    <recommendedName>
        <fullName evidence="1">Replication protein A 70 kDa DNA-binding subunit B/D first OB fold domain-containing protein</fullName>
    </recommendedName>
</protein>
<dbReference type="Gene3D" id="2.40.50.140">
    <property type="entry name" value="Nucleic acid-binding proteins"/>
    <property type="match status" value="1"/>
</dbReference>
<keyword evidence="3" id="KW-1185">Reference proteome</keyword>
<dbReference type="InterPro" id="IPR003871">
    <property type="entry name" value="RFA1B/D_OB_1st"/>
</dbReference>
<dbReference type="Proteomes" id="UP000235145">
    <property type="component" value="Unassembled WGS sequence"/>
</dbReference>
<gene>
    <name evidence="2" type="ORF">LSAT_V11C600333970</name>
</gene>
<dbReference type="EMBL" id="NBSK02000006">
    <property type="protein sequence ID" value="KAJ0200661.1"/>
    <property type="molecule type" value="Genomic_DNA"/>
</dbReference>
<dbReference type="AlphaFoldDB" id="A0A9R1X619"/>
<name>A0A9R1X619_LACSA</name>
<dbReference type="SUPFAM" id="SSF50249">
    <property type="entry name" value="Nucleic acid-binding proteins"/>
    <property type="match status" value="1"/>
</dbReference>
<evidence type="ECO:0000313" key="2">
    <source>
        <dbReference type="EMBL" id="KAJ0200661.1"/>
    </source>
</evidence>